<organism evidence="1 2">
    <name type="scientific">Leyella stercorea DSM 18206</name>
    <dbReference type="NCBI Taxonomy" id="1002367"/>
    <lineage>
        <taxon>Bacteria</taxon>
        <taxon>Pseudomonadati</taxon>
        <taxon>Bacteroidota</taxon>
        <taxon>Bacteroidia</taxon>
        <taxon>Bacteroidales</taxon>
        <taxon>Prevotellaceae</taxon>
        <taxon>Leyella</taxon>
    </lineage>
</organism>
<proteinExistence type="predicted"/>
<comment type="caution">
    <text evidence="1">The sequence shown here is derived from an EMBL/GenBank/DDBJ whole genome shotgun (WGS) entry which is preliminary data.</text>
</comment>
<dbReference type="AlphaFoldDB" id="G6AX72"/>
<evidence type="ECO:0000313" key="1">
    <source>
        <dbReference type="EMBL" id="EHJ40754.1"/>
    </source>
</evidence>
<accession>G6AX72</accession>
<gene>
    <name evidence="1" type="ORF">HMPREF0673_01222</name>
</gene>
<sequence>MVKSDQTAPVSAINRTNTFNKLHLYLQQTAPAYIINCGKVRY</sequence>
<protein>
    <submittedName>
        <fullName evidence="1">Uncharacterized protein</fullName>
    </submittedName>
</protein>
<dbReference type="EMBL" id="AFZZ01000107">
    <property type="protein sequence ID" value="EHJ40754.1"/>
    <property type="molecule type" value="Genomic_DNA"/>
</dbReference>
<dbReference type="Proteomes" id="UP000004407">
    <property type="component" value="Unassembled WGS sequence"/>
</dbReference>
<reference evidence="1 2" key="1">
    <citation type="submission" date="2011-08" db="EMBL/GenBank/DDBJ databases">
        <authorList>
            <person name="Weinstock G."/>
            <person name="Sodergren E."/>
            <person name="Clifton S."/>
            <person name="Fulton L."/>
            <person name="Fulton B."/>
            <person name="Courtney L."/>
            <person name="Fronick C."/>
            <person name="Harrison M."/>
            <person name="Strong C."/>
            <person name="Farmer C."/>
            <person name="Delahaunty K."/>
            <person name="Markovic C."/>
            <person name="Hall O."/>
            <person name="Minx P."/>
            <person name="Tomlinson C."/>
            <person name="Mitreva M."/>
            <person name="Hou S."/>
            <person name="Chen J."/>
            <person name="Wollam A."/>
            <person name="Pepin K.H."/>
            <person name="Johnson M."/>
            <person name="Bhonagiri V."/>
            <person name="Zhang X."/>
            <person name="Suruliraj S."/>
            <person name="Warren W."/>
            <person name="Chinwalla A."/>
            <person name="Mardis E.R."/>
            <person name="Wilson R.K."/>
        </authorList>
    </citation>
    <scope>NUCLEOTIDE SEQUENCE [LARGE SCALE GENOMIC DNA]</scope>
    <source>
        <strain evidence="1 2">DSM 18206</strain>
    </source>
</reference>
<evidence type="ECO:0000313" key="2">
    <source>
        <dbReference type="Proteomes" id="UP000004407"/>
    </source>
</evidence>
<dbReference type="HOGENOM" id="CLU_3255996_0_0_10"/>
<name>G6AX72_9BACT</name>